<reference evidence="8 9" key="1">
    <citation type="journal article" date="2019" name="Appl. Environ. Microbiol.">
        <title>Environmental Evidence and Genomic Insight of Iron-oxidizing Bacteria Preference Towards More Corrosion Resistant Stainless Steel at Higher Salinities.</title>
        <authorList>
            <person name="Garrison C.E."/>
            <person name="Price K.A."/>
            <person name="Field E.K."/>
        </authorList>
    </citation>
    <scope>NUCLEOTIDE SEQUENCE [LARGE SCALE GENOMIC DNA]</scope>
    <source>
        <strain evidence="8 9">P3</strain>
    </source>
</reference>
<keyword evidence="2" id="KW-0819">tRNA processing</keyword>
<dbReference type="AlphaFoldDB" id="A0A5R9GT57"/>
<evidence type="ECO:0000256" key="4">
    <source>
        <dbReference type="ARBA" id="ARBA00022759"/>
    </source>
</evidence>
<name>A0A5R9GT57_9PROT</name>
<proteinExistence type="predicted"/>
<keyword evidence="4" id="KW-0255">Endonuclease</keyword>
<evidence type="ECO:0000256" key="3">
    <source>
        <dbReference type="ARBA" id="ARBA00022722"/>
    </source>
</evidence>
<dbReference type="PROSITE" id="PS00648">
    <property type="entry name" value="RIBONUCLEASE_P"/>
    <property type="match status" value="1"/>
</dbReference>
<keyword evidence="5 8" id="KW-0378">Hydrolase</keyword>
<dbReference type="EC" id="3.1.26.5" evidence="7"/>
<dbReference type="PANTHER" id="PTHR33992:SF1">
    <property type="entry name" value="RIBONUCLEASE P PROTEIN COMPONENT"/>
    <property type="match status" value="1"/>
</dbReference>
<dbReference type="Proteomes" id="UP000306585">
    <property type="component" value="Unassembled WGS sequence"/>
</dbReference>
<keyword evidence="6" id="KW-0694">RNA-binding</keyword>
<protein>
    <recommendedName>
        <fullName evidence="7">Ribonuclease P protein component</fullName>
        <ecNumber evidence="7">3.1.26.5</ecNumber>
    </recommendedName>
</protein>
<accession>A0A5R9GT57</accession>
<evidence type="ECO:0000256" key="2">
    <source>
        <dbReference type="ARBA" id="ARBA00022694"/>
    </source>
</evidence>
<dbReference type="Pfam" id="PF00825">
    <property type="entry name" value="Ribonuclease_P"/>
    <property type="match status" value="1"/>
</dbReference>
<evidence type="ECO:0000313" key="8">
    <source>
        <dbReference type="EMBL" id="TLS68768.1"/>
    </source>
</evidence>
<dbReference type="InterPro" id="IPR014721">
    <property type="entry name" value="Ribsml_uS5_D2-typ_fold_subgr"/>
</dbReference>
<dbReference type="RefSeq" id="WP_138238387.1">
    <property type="nucleotide sequence ID" value="NZ_VBRY01000002.1"/>
</dbReference>
<keyword evidence="9" id="KW-1185">Reference proteome</keyword>
<organism evidence="8 9">
    <name type="scientific">Mariprofundus erugo</name>
    <dbReference type="NCBI Taxonomy" id="2528639"/>
    <lineage>
        <taxon>Bacteria</taxon>
        <taxon>Pseudomonadati</taxon>
        <taxon>Pseudomonadota</taxon>
        <taxon>Candidatius Mariprofundia</taxon>
        <taxon>Mariprofundales</taxon>
        <taxon>Mariprofundaceae</taxon>
        <taxon>Mariprofundus</taxon>
    </lineage>
</organism>
<dbReference type="GO" id="GO:0004526">
    <property type="term" value="F:ribonuclease P activity"/>
    <property type="evidence" value="ECO:0007669"/>
    <property type="project" value="UniProtKB-UniRule"/>
</dbReference>
<evidence type="ECO:0000313" key="9">
    <source>
        <dbReference type="Proteomes" id="UP000306585"/>
    </source>
</evidence>
<sequence length="99" mass="11003">MRKGRRLNHGGLRLVYRKNGLGYSRLGLAVSRKYGNAVERNLLKRQVREVFRQSDCHTLAIDLLLIPISKAEQLQNAVQEFSSALSMIGSQGAGKKGHA</sequence>
<dbReference type="Gene3D" id="3.30.230.10">
    <property type="match status" value="1"/>
</dbReference>
<gene>
    <name evidence="8" type="primary">rnpA</name>
    <name evidence="8" type="ORF">FEF65_03475</name>
</gene>
<evidence type="ECO:0000256" key="5">
    <source>
        <dbReference type="ARBA" id="ARBA00022801"/>
    </source>
</evidence>
<dbReference type="InterPro" id="IPR020568">
    <property type="entry name" value="Ribosomal_Su5_D2-typ_SF"/>
</dbReference>
<dbReference type="PANTHER" id="PTHR33992">
    <property type="entry name" value="RIBONUCLEASE P PROTEIN COMPONENT"/>
    <property type="match status" value="1"/>
</dbReference>
<dbReference type="InterPro" id="IPR020539">
    <property type="entry name" value="RNase_P_CS"/>
</dbReference>
<evidence type="ECO:0000256" key="7">
    <source>
        <dbReference type="NCBIfam" id="TIGR00188"/>
    </source>
</evidence>
<dbReference type="NCBIfam" id="TIGR00188">
    <property type="entry name" value="rnpA"/>
    <property type="match status" value="1"/>
</dbReference>
<comment type="caution">
    <text evidence="8">The sequence shown here is derived from an EMBL/GenBank/DDBJ whole genome shotgun (WGS) entry which is preliminary data.</text>
</comment>
<dbReference type="InterPro" id="IPR000100">
    <property type="entry name" value="RNase_P"/>
</dbReference>
<dbReference type="EMBL" id="VBRY01000002">
    <property type="protein sequence ID" value="TLS68768.1"/>
    <property type="molecule type" value="Genomic_DNA"/>
</dbReference>
<dbReference type="GO" id="GO:0000049">
    <property type="term" value="F:tRNA binding"/>
    <property type="evidence" value="ECO:0007669"/>
    <property type="project" value="InterPro"/>
</dbReference>
<evidence type="ECO:0000256" key="1">
    <source>
        <dbReference type="ARBA" id="ARBA00002663"/>
    </source>
</evidence>
<keyword evidence="3" id="KW-0540">Nuclease</keyword>
<dbReference type="SUPFAM" id="SSF54211">
    <property type="entry name" value="Ribosomal protein S5 domain 2-like"/>
    <property type="match status" value="1"/>
</dbReference>
<dbReference type="GO" id="GO:0042781">
    <property type="term" value="F:3'-tRNA processing endoribonuclease activity"/>
    <property type="evidence" value="ECO:0007669"/>
    <property type="project" value="TreeGrafter"/>
</dbReference>
<evidence type="ECO:0000256" key="6">
    <source>
        <dbReference type="ARBA" id="ARBA00022884"/>
    </source>
</evidence>
<comment type="function">
    <text evidence="1">RNaseP catalyzes the removal of the 5'-leader sequence from pre-tRNA to produce the mature 5'-terminus. It can also cleave other RNA substrates such as 4.5S RNA. The protein component plays an auxiliary but essential role in vivo by binding to the 5'-leader sequence and broadening the substrate specificity of the ribozyme.</text>
</comment>
<dbReference type="GO" id="GO:0030677">
    <property type="term" value="C:ribonuclease P complex"/>
    <property type="evidence" value="ECO:0007669"/>
    <property type="project" value="TreeGrafter"/>
</dbReference>
<dbReference type="OrthoDB" id="9810867at2"/>